<name>A0A843V1C8_COLES</name>
<proteinExistence type="predicted"/>
<dbReference type="EMBL" id="NMUH01001099">
    <property type="protein sequence ID" value="MQL88906.1"/>
    <property type="molecule type" value="Genomic_DNA"/>
</dbReference>
<evidence type="ECO:0000313" key="1">
    <source>
        <dbReference type="EMBL" id="MQL88906.1"/>
    </source>
</evidence>
<evidence type="ECO:0000313" key="2">
    <source>
        <dbReference type="Proteomes" id="UP000652761"/>
    </source>
</evidence>
<keyword evidence="2" id="KW-1185">Reference proteome</keyword>
<gene>
    <name evidence="1" type="ORF">Taro_021477</name>
</gene>
<accession>A0A843V1C8</accession>
<sequence>MQIFCKGCVDTALTGADTMPQTQGKIKQNWSSSVDTMLQRQDQLVSTQCFKYKAKWLSSVDTRSGSVDTRDSPQKTFWPIWDSVSTLAQVVSTLETAPKKPSGQSGTVCRH</sequence>
<protein>
    <submittedName>
        <fullName evidence="1">Uncharacterized protein</fullName>
    </submittedName>
</protein>
<comment type="caution">
    <text evidence="1">The sequence shown here is derived from an EMBL/GenBank/DDBJ whole genome shotgun (WGS) entry which is preliminary data.</text>
</comment>
<organism evidence="1 2">
    <name type="scientific">Colocasia esculenta</name>
    <name type="common">Wild taro</name>
    <name type="synonym">Arum esculentum</name>
    <dbReference type="NCBI Taxonomy" id="4460"/>
    <lineage>
        <taxon>Eukaryota</taxon>
        <taxon>Viridiplantae</taxon>
        <taxon>Streptophyta</taxon>
        <taxon>Embryophyta</taxon>
        <taxon>Tracheophyta</taxon>
        <taxon>Spermatophyta</taxon>
        <taxon>Magnoliopsida</taxon>
        <taxon>Liliopsida</taxon>
        <taxon>Araceae</taxon>
        <taxon>Aroideae</taxon>
        <taxon>Colocasieae</taxon>
        <taxon>Colocasia</taxon>
    </lineage>
</organism>
<dbReference type="AlphaFoldDB" id="A0A843V1C8"/>
<dbReference type="Proteomes" id="UP000652761">
    <property type="component" value="Unassembled WGS sequence"/>
</dbReference>
<reference evidence="1" key="1">
    <citation type="submission" date="2017-07" db="EMBL/GenBank/DDBJ databases">
        <title>Taro Niue Genome Assembly and Annotation.</title>
        <authorList>
            <person name="Atibalentja N."/>
            <person name="Keating K."/>
            <person name="Fields C.J."/>
        </authorList>
    </citation>
    <scope>NUCLEOTIDE SEQUENCE</scope>
    <source>
        <strain evidence="1">Niue_2</strain>
        <tissue evidence="1">Leaf</tissue>
    </source>
</reference>